<evidence type="ECO:0000313" key="3">
    <source>
        <dbReference type="Proteomes" id="UP001198151"/>
    </source>
</evidence>
<gene>
    <name evidence="2" type="ORF">LKD70_05475</name>
</gene>
<feature type="transmembrane region" description="Helical" evidence="1">
    <location>
        <begin position="59"/>
        <end position="77"/>
    </location>
</feature>
<sequence>MTLSDISHGPDWVVWVIFVILLVMTIVFLTGNGGSLIAGYNVATKEEQEKYDRKKLCRTFGCGFVVVDLLILVMALGEAILPAWFAGAAAAIIIIDVIGIWLASEFICRRK</sequence>
<protein>
    <submittedName>
        <fullName evidence="2">DUF3784 domain-containing protein</fullName>
    </submittedName>
</protein>
<reference evidence="2 3" key="1">
    <citation type="submission" date="2021-10" db="EMBL/GenBank/DDBJ databases">
        <title>Anaerobic single-cell dispensing facilitates the cultivation of human gut bacteria.</title>
        <authorList>
            <person name="Afrizal A."/>
        </authorList>
    </citation>
    <scope>NUCLEOTIDE SEQUENCE [LARGE SCALE GENOMIC DNA]</scope>
    <source>
        <strain evidence="2 3">CLA-AA-H200</strain>
    </source>
</reference>
<dbReference type="InterPro" id="IPR017259">
    <property type="entry name" value="UCP037672"/>
</dbReference>
<evidence type="ECO:0000313" key="2">
    <source>
        <dbReference type="EMBL" id="MCC2253888.1"/>
    </source>
</evidence>
<evidence type="ECO:0000256" key="1">
    <source>
        <dbReference type="SAM" id="Phobius"/>
    </source>
</evidence>
<keyword evidence="1" id="KW-0472">Membrane</keyword>
<proteinExistence type="predicted"/>
<feature type="transmembrane region" description="Helical" evidence="1">
    <location>
        <begin position="83"/>
        <end position="103"/>
    </location>
</feature>
<accession>A0ABS8FX17</accession>
<dbReference type="RefSeq" id="WP_227707031.1">
    <property type="nucleotide sequence ID" value="NZ_JAJEQX010000007.1"/>
</dbReference>
<keyword evidence="1" id="KW-1133">Transmembrane helix</keyword>
<keyword evidence="3" id="KW-1185">Reference proteome</keyword>
<dbReference type="EMBL" id="JAJEQX010000007">
    <property type="protein sequence ID" value="MCC2253888.1"/>
    <property type="molecule type" value="Genomic_DNA"/>
</dbReference>
<dbReference type="Proteomes" id="UP001198151">
    <property type="component" value="Unassembled WGS sequence"/>
</dbReference>
<dbReference type="Pfam" id="PF12650">
    <property type="entry name" value="DUF3784"/>
    <property type="match status" value="1"/>
</dbReference>
<feature type="transmembrane region" description="Helical" evidence="1">
    <location>
        <begin position="12"/>
        <end position="38"/>
    </location>
</feature>
<name>A0ABS8FX17_9FIRM</name>
<comment type="caution">
    <text evidence="2">The sequence shown here is derived from an EMBL/GenBank/DDBJ whole genome shotgun (WGS) entry which is preliminary data.</text>
</comment>
<organism evidence="2 3">
    <name type="scientific">Ruminococcus turbiniformis</name>
    <dbReference type="NCBI Taxonomy" id="2881258"/>
    <lineage>
        <taxon>Bacteria</taxon>
        <taxon>Bacillati</taxon>
        <taxon>Bacillota</taxon>
        <taxon>Clostridia</taxon>
        <taxon>Eubacteriales</taxon>
        <taxon>Oscillospiraceae</taxon>
        <taxon>Ruminococcus</taxon>
    </lineage>
</organism>
<keyword evidence="1" id="KW-0812">Transmembrane</keyword>